<reference evidence="9" key="1">
    <citation type="submission" date="2014-08" db="EMBL/GenBank/DDBJ databases">
        <title>Comparative genomics of the Paenibacillus odorifer group.</title>
        <authorList>
            <person name="den Bakker H.C."/>
            <person name="Tsai Y.-C.Y.-C."/>
            <person name="Martin N."/>
            <person name="Korlach J."/>
            <person name="Wiedmann M."/>
        </authorList>
    </citation>
    <scope>NUCLEOTIDE SEQUENCE [LARGE SCALE GENOMIC DNA]</scope>
    <source>
        <strain evidence="9">DSM 13188</strain>
    </source>
</reference>
<feature type="transmembrane region" description="Helical" evidence="7">
    <location>
        <begin position="111"/>
        <end position="131"/>
    </location>
</feature>
<feature type="transmembrane region" description="Helical" evidence="7">
    <location>
        <begin position="260"/>
        <end position="277"/>
    </location>
</feature>
<keyword evidence="10" id="KW-1185">Reference proteome</keyword>
<dbReference type="GO" id="GO:0005886">
    <property type="term" value="C:plasma membrane"/>
    <property type="evidence" value="ECO:0007669"/>
    <property type="project" value="UniProtKB-SubCell"/>
</dbReference>
<keyword evidence="6 7" id="KW-0472">Membrane</keyword>
<feature type="transmembrane region" description="Helical" evidence="7">
    <location>
        <begin position="73"/>
        <end position="99"/>
    </location>
</feature>
<dbReference type="HOGENOM" id="CLU_016047_1_0_9"/>
<evidence type="ECO:0000256" key="7">
    <source>
        <dbReference type="RuleBase" id="RU363032"/>
    </source>
</evidence>
<comment type="similarity">
    <text evidence="7">Belongs to the binding-protein-dependent transport system permease family.</text>
</comment>
<dbReference type="Gene3D" id="1.10.3720.10">
    <property type="entry name" value="MetI-like"/>
    <property type="match status" value="1"/>
</dbReference>
<sequence length="292" mass="32903">MYYKTTGYRLFTVLNYCILLLAGILCILPIIHILAISFSASAPANSHLVGLWPVDFNIESYTKTLNNPNFSRAFVISLGRTVLGTFMTMSVIILAGYALSKDASVFKSRNIYAWYFVFTMLFTGGMIPSYIVVRNLHLMDTIWALVLPGAVQVFNMILLMNFFKATPKEMEEAALIDGAGHFTVLFRVYLPLAMPSIATLSLFSIVGNWNAWFDGLLYINNYRNYPLATFLQTIIVQQDFSKLNPDVNELKNISQRTVKAAQIFIGILPVLIVYPFLQRFFVKGIVLGAIKE</sequence>
<keyword evidence="5 7" id="KW-1133">Transmembrane helix</keyword>
<protein>
    <submittedName>
        <fullName evidence="9">ABC transporter permease</fullName>
    </submittedName>
</protein>
<organism evidence="9 10">
    <name type="scientific">Paenibacillus borealis</name>
    <dbReference type="NCBI Taxonomy" id="160799"/>
    <lineage>
        <taxon>Bacteria</taxon>
        <taxon>Bacillati</taxon>
        <taxon>Bacillota</taxon>
        <taxon>Bacilli</taxon>
        <taxon>Bacillales</taxon>
        <taxon>Paenibacillaceae</taxon>
        <taxon>Paenibacillus</taxon>
    </lineage>
</organism>
<name>A0A089L461_PAEBO</name>
<feature type="transmembrane region" description="Helical" evidence="7">
    <location>
        <begin position="143"/>
        <end position="163"/>
    </location>
</feature>
<dbReference type="RefSeq" id="WP_042210613.1">
    <property type="nucleotide sequence ID" value="NZ_CP009285.1"/>
</dbReference>
<dbReference type="EMBL" id="CP009285">
    <property type="protein sequence ID" value="AIQ56271.1"/>
    <property type="molecule type" value="Genomic_DNA"/>
</dbReference>
<evidence type="ECO:0000256" key="4">
    <source>
        <dbReference type="ARBA" id="ARBA00022692"/>
    </source>
</evidence>
<evidence type="ECO:0000256" key="3">
    <source>
        <dbReference type="ARBA" id="ARBA00022475"/>
    </source>
</evidence>
<dbReference type="Proteomes" id="UP000029518">
    <property type="component" value="Chromosome"/>
</dbReference>
<dbReference type="CDD" id="cd06261">
    <property type="entry name" value="TM_PBP2"/>
    <property type="match status" value="1"/>
</dbReference>
<dbReference type="AlphaFoldDB" id="A0A089L461"/>
<evidence type="ECO:0000313" key="9">
    <source>
        <dbReference type="EMBL" id="AIQ56271.1"/>
    </source>
</evidence>
<dbReference type="SUPFAM" id="SSF161098">
    <property type="entry name" value="MetI-like"/>
    <property type="match status" value="1"/>
</dbReference>
<dbReference type="PROSITE" id="PS50928">
    <property type="entry name" value="ABC_TM1"/>
    <property type="match status" value="1"/>
</dbReference>
<proteinExistence type="inferred from homology"/>
<feature type="transmembrane region" description="Helical" evidence="7">
    <location>
        <begin position="184"/>
        <end position="206"/>
    </location>
</feature>
<evidence type="ECO:0000256" key="6">
    <source>
        <dbReference type="ARBA" id="ARBA00023136"/>
    </source>
</evidence>
<dbReference type="InterPro" id="IPR000515">
    <property type="entry name" value="MetI-like"/>
</dbReference>
<dbReference type="PANTHER" id="PTHR43744:SF9">
    <property type="entry name" value="POLYGALACTURONAN_RHAMNOGALACTURONAN TRANSPORT SYSTEM PERMEASE PROTEIN YTCP"/>
    <property type="match status" value="1"/>
</dbReference>
<comment type="subcellular location">
    <subcellularLocation>
        <location evidence="1 7">Cell membrane</location>
        <topology evidence="1 7">Multi-pass membrane protein</topology>
    </subcellularLocation>
</comment>
<dbReference type="PANTHER" id="PTHR43744">
    <property type="entry name" value="ABC TRANSPORTER PERMEASE PROTEIN MG189-RELATED-RELATED"/>
    <property type="match status" value="1"/>
</dbReference>
<keyword evidence="3" id="KW-1003">Cell membrane</keyword>
<evidence type="ECO:0000259" key="8">
    <source>
        <dbReference type="PROSITE" id="PS50928"/>
    </source>
</evidence>
<feature type="transmembrane region" description="Helical" evidence="7">
    <location>
        <begin position="12"/>
        <end position="38"/>
    </location>
</feature>
<keyword evidence="4 7" id="KW-0812">Transmembrane</keyword>
<keyword evidence="2 7" id="KW-0813">Transport</keyword>
<evidence type="ECO:0000313" key="10">
    <source>
        <dbReference type="Proteomes" id="UP000029518"/>
    </source>
</evidence>
<dbReference type="GO" id="GO:0055085">
    <property type="term" value="P:transmembrane transport"/>
    <property type="evidence" value="ECO:0007669"/>
    <property type="project" value="InterPro"/>
</dbReference>
<dbReference type="Pfam" id="PF00528">
    <property type="entry name" value="BPD_transp_1"/>
    <property type="match status" value="1"/>
</dbReference>
<dbReference type="InterPro" id="IPR035906">
    <property type="entry name" value="MetI-like_sf"/>
</dbReference>
<evidence type="ECO:0000256" key="5">
    <source>
        <dbReference type="ARBA" id="ARBA00022989"/>
    </source>
</evidence>
<gene>
    <name evidence="9" type="ORF">PBOR_04345</name>
</gene>
<evidence type="ECO:0000256" key="1">
    <source>
        <dbReference type="ARBA" id="ARBA00004651"/>
    </source>
</evidence>
<evidence type="ECO:0000256" key="2">
    <source>
        <dbReference type="ARBA" id="ARBA00022448"/>
    </source>
</evidence>
<feature type="domain" description="ABC transmembrane type-1" evidence="8">
    <location>
        <begin position="74"/>
        <end position="277"/>
    </location>
</feature>
<dbReference type="OrthoDB" id="9810086at2"/>
<accession>A0A089L461</accession>
<dbReference type="KEGG" id="pbd:PBOR_04345"/>